<evidence type="ECO:0000313" key="1">
    <source>
        <dbReference type="EMBL" id="KAK4236912.1"/>
    </source>
</evidence>
<organism evidence="1 2">
    <name type="scientific">Achaetomium macrosporum</name>
    <dbReference type="NCBI Taxonomy" id="79813"/>
    <lineage>
        <taxon>Eukaryota</taxon>
        <taxon>Fungi</taxon>
        <taxon>Dikarya</taxon>
        <taxon>Ascomycota</taxon>
        <taxon>Pezizomycotina</taxon>
        <taxon>Sordariomycetes</taxon>
        <taxon>Sordariomycetidae</taxon>
        <taxon>Sordariales</taxon>
        <taxon>Chaetomiaceae</taxon>
        <taxon>Achaetomium</taxon>
    </lineage>
</organism>
<comment type="caution">
    <text evidence="1">The sequence shown here is derived from an EMBL/GenBank/DDBJ whole genome shotgun (WGS) entry which is preliminary data.</text>
</comment>
<evidence type="ECO:0000313" key="2">
    <source>
        <dbReference type="Proteomes" id="UP001303760"/>
    </source>
</evidence>
<sequence length="92" mass="10400">MGDAFRPPSPAPFGVVTEAAVNRERERDLVRQNIGRVLDAFGRMGELAKSATVNKMGGKIWSKEEENIFWKELLSHSPKRLGDDFRKNKEKG</sequence>
<proteinExistence type="predicted"/>
<dbReference type="EMBL" id="MU860166">
    <property type="protein sequence ID" value="KAK4236912.1"/>
    <property type="molecule type" value="Genomic_DNA"/>
</dbReference>
<keyword evidence="2" id="KW-1185">Reference proteome</keyword>
<reference evidence="1" key="1">
    <citation type="journal article" date="2023" name="Mol. Phylogenet. Evol.">
        <title>Genome-scale phylogeny and comparative genomics of the fungal order Sordariales.</title>
        <authorList>
            <person name="Hensen N."/>
            <person name="Bonometti L."/>
            <person name="Westerberg I."/>
            <person name="Brannstrom I.O."/>
            <person name="Guillou S."/>
            <person name="Cros-Aarteil S."/>
            <person name="Calhoun S."/>
            <person name="Haridas S."/>
            <person name="Kuo A."/>
            <person name="Mondo S."/>
            <person name="Pangilinan J."/>
            <person name="Riley R."/>
            <person name="LaButti K."/>
            <person name="Andreopoulos B."/>
            <person name="Lipzen A."/>
            <person name="Chen C."/>
            <person name="Yan M."/>
            <person name="Daum C."/>
            <person name="Ng V."/>
            <person name="Clum A."/>
            <person name="Steindorff A."/>
            <person name="Ohm R.A."/>
            <person name="Martin F."/>
            <person name="Silar P."/>
            <person name="Natvig D.O."/>
            <person name="Lalanne C."/>
            <person name="Gautier V."/>
            <person name="Ament-Velasquez S.L."/>
            <person name="Kruys A."/>
            <person name="Hutchinson M.I."/>
            <person name="Powell A.J."/>
            <person name="Barry K."/>
            <person name="Miller A.N."/>
            <person name="Grigoriev I.V."/>
            <person name="Debuchy R."/>
            <person name="Gladieux P."/>
            <person name="Hiltunen Thoren M."/>
            <person name="Johannesson H."/>
        </authorList>
    </citation>
    <scope>NUCLEOTIDE SEQUENCE</scope>
    <source>
        <strain evidence="1">CBS 532.94</strain>
    </source>
</reference>
<reference evidence="1" key="2">
    <citation type="submission" date="2023-05" db="EMBL/GenBank/DDBJ databases">
        <authorList>
            <consortium name="Lawrence Berkeley National Laboratory"/>
            <person name="Steindorff A."/>
            <person name="Hensen N."/>
            <person name="Bonometti L."/>
            <person name="Westerberg I."/>
            <person name="Brannstrom I.O."/>
            <person name="Guillou S."/>
            <person name="Cros-Aarteil S."/>
            <person name="Calhoun S."/>
            <person name="Haridas S."/>
            <person name="Kuo A."/>
            <person name="Mondo S."/>
            <person name="Pangilinan J."/>
            <person name="Riley R."/>
            <person name="Labutti K."/>
            <person name="Andreopoulos B."/>
            <person name="Lipzen A."/>
            <person name="Chen C."/>
            <person name="Yanf M."/>
            <person name="Daum C."/>
            <person name="Ng V."/>
            <person name="Clum A."/>
            <person name="Ohm R."/>
            <person name="Martin F."/>
            <person name="Silar P."/>
            <person name="Natvig D."/>
            <person name="Lalanne C."/>
            <person name="Gautier V."/>
            <person name="Ament-Velasquez S.L."/>
            <person name="Kruys A."/>
            <person name="Hutchinson M.I."/>
            <person name="Powell A.J."/>
            <person name="Barry K."/>
            <person name="Miller A.N."/>
            <person name="Grigoriev I.V."/>
            <person name="Debuchy R."/>
            <person name="Gladieux P."/>
            <person name="Thoren M.H."/>
            <person name="Johannesson H."/>
        </authorList>
    </citation>
    <scope>NUCLEOTIDE SEQUENCE</scope>
    <source>
        <strain evidence="1">CBS 532.94</strain>
    </source>
</reference>
<name>A0AAN7H9T8_9PEZI</name>
<accession>A0AAN7H9T8</accession>
<gene>
    <name evidence="1" type="ORF">C8A03DRAFT_35184</name>
</gene>
<protein>
    <submittedName>
        <fullName evidence="1">Uncharacterized protein</fullName>
    </submittedName>
</protein>
<dbReference type="Proteomes" id="UP001303760">
    <property type="component" value="Unassembled WGS sequence"/>
</dbReference>
<dbReference type="AlphaFoldDB" id="A0AAN7H9T8"/>